<dbReference type="Proteomes" id="UP001246372">
    <property type="component" value="Unassembled WGS sequence"/>
</dbReference>
<dbReference type="SUPFAM" id="SSF54593">
    <property type="entry name" value="Glyoxalase/Bleomycin resistance protein/Dihydroxybiphenyl dioxygenase"/>
    <property type="match status" value="1"/>
</dbReference>
<gene>
    <name evidence="2" type="ORF">RQP53_24460</name>
</gene>
<keyword evidence="3" id="KW-1185">Reference proteome</keyword>
<name>A0ABU3PJ76_9BURK</name>
<evidence type="ECO:0000259" key="1">
    <source>
        <dbReference type="PROSITE" id="PS51819"/>
    </source>
</evidence>
<dbReference type="EMBL" id="JAVXZY010000018">
    <property type="protein sequence ID" value="MDT9002457.1"/>
    <property type="molecule type" value="Genomic_DNA"/>
</dbReference>
<sequence length="130" mass="14330">MKIKIASVMVEDQEQALKFYTEVLGFTKMADIPMGETYRWLTVVSPDGIEGVELALEPMAFPPARVFQKALFEAGIPATAFVTDALDAEVARLRERGLQFRGEIADMGPIRAIMFADGCGNLIHLVEPKV</sequence>
<evidence type="ECO:0000313" key="2">
    <source>
        <dbReference type="EMBL" id="MDT9002457.1"/>
    </source>
</evidence>
<organism evidence="2 3">
    <name type="scientific">Roseateles aquae</name>
    <dbReference type="NCBI Taxonomy" id="3077235"/>
    <lineage>
        <taxon>Bacteria</taxon>
        <taxon>Pseudomonadati</taxon>
        <taxon>Pseudomonadota</taxon>
        <taxon>Betaproteobacteria</taxon>
        <taxon>Burkholderiales</taxon>
        <taxon>Sphaerotilaceae</taxon>
        <taxon>Roseateles</taxon>
    </lineage>
</organism>
<comment type="caution">
    <text evidence="2">The sequence shown here is derived from an EMBL/GenBank/DDBJ whole genome shotgun (WGS) entry which is preliminary data.</text>
</comment>
<protein>
    <submittedName>
        <fullName evidence="2">VOC family protein</fullName>
    </submittedName>
</protein>
<dbReference type="InterPro" id="IPR004360">
    <property type="entry name" value="Glyas_Fos-R_dOase_dom"/>
</dbReference>
<accession>A0ABU3PJ76</accession>
<feature type="domain" description="VOC" evidence="1">
    <location>
        <begin position="2"/>
        <end position="128"/>
    </location>
</feature>
<evidence type="ECO:0000313" key="3">
    <source>
        <dbReference type="Proteomes" id="UP001246372"/>
    </source>
</evidence>
<dbReference type="Pfam" id="PF00903">
    <property type="entry name" value="Glyoxalase"/>
    <property type="match status" value="1"/>
</dbReference>
<dbReference type="InterPro" id="IPR029068">
    <property type="entry name" value="Glyas_Bleomycin-R_OHBP_Dase"/>
</dbReference>
<dbReference type="PANTHER" id="PTHR36437">
    <property type="entry name" value="GLYOXALASE/BLEOMYCIN RESISTANCE PROTEIN/DIOXYGENASE"/>
    <property type="match status" value="1"/>
</dbReference>
<dbReference type="Gene3D" id="3.10.180.10">
    <property type="entry name" value="2,3-Dihydroxybiphenyl 1,2-Dioxygenase, domain 1"/>
    <property type="match status" value="1"/>
</dbReference>
<dbReference type="RefSeq" id="WP_315653354.1">
    <property type="nucleotide sequence ID" value="NZ_JAVXZY010000018.1"/>
</dbReference>
<dbReference type="PROSITE" id="PS51819">
    <property type="entry name" value="VOC"/>
    <property type="match status" value="1"/>
</dbReference>
<reference evidence="2" key="1">
    <citation type="submission" date="2023-09" db="EMBL/GenBank/DDBJ databases">
        <title>Paucibacter sp. APW11 Genome sequencing and assembly.</title>
        <authorList>
            <person name="Kim I."/>
        </authorList>
    </citation>
    <scope>NUCLEOTIDE SEQUENCE</scope>
    <source>
        <strain evidence="2">APW11</strain>
    </source>
</reference>
<dbReference type="PANTHER" id="PTHR36437:SF2">
    <property type="entry name" value="GLYOXALASE_BLEOMYCIN RESISTANCE PROTEIN_DIOXYGENASE"/>
    <property type="match status" value="1"/>
</dbReference>
<dbReference type="InterPro" id="IPR037523">
    <property type="entry name" value="VOC_core"/>
</dbReference>
<proteinExistence type="predicted"/>